<dbReference type="EMBL" id="CAADRA010000153">
    <property type="protein sequence ID" value="VFT78943.1"/>
    <property type="molecule type" value="Genomic_DNA"/>
</dbReference>
<name>A0A485K8J7_9STRA</name>
<dbReference type="InterPro" id="IPR000620">
    <property type="entry name" value="EamA_dom"/>
</dbReference>
<accession>A0A485K8J7</accession>
<reference evidence="10" key="2">
    <citation type="submission" date="2019-06" db="EMBL/GenBank/DDBJ databases">
        <title>Genomics analysis of Aphanomyces spp. identifies a new class of oomycete effector associated with host adaptation.</title>
        <authorList>
            <person name="Gaulin E."/>
        </authorList>
    </citation>
    <scope>NUCLEOTIDE SEQUENCE</scope>
    <source>
        <strain evidence="10">CBS 578.67</strain>
    </source>
</reference>
<gene>
    <name evidence="11" type="primary">Aste57867_1732</name>
    <name evidence="10" type="ORF">As57867_001730</name>
    <name evidence="11" type="ORF">ASTE57867_1732</name>
</gene>
<evidence type="ECO:0000256" key="2">
    <source>
        <dbReference type="ARBA" id="ARBA00007362"/>
    </source>
</evidence>
<evidence type="ECO:0000256" key="1">
    <source>
        <dbReference type="ARBA" id="ARBA00004651"/>
    </source>
</evidence>
<feature type="transmembrane region" description="Helical" evidence="8">
    <location>
        <begin position="101"/>
        <end position="118"/>
    </location>
</feature>
<dbReference type="Proteomes" id="UP000332933">
    <property type="component" value="Unassembled WGS sequence"/>
</dbReference>
<evidence type="ECO:0000256" key="4">
    <source>
        <dbReference type="ARBA" id="ARBA00022475"/>
    </source>
</evidence>
<dbReference type="PANTHER" id="PTHR22911:SF137">
    <property type="entry name" value="SOLUTE CARRIER FAMILY 35 MEMBER G2-RELATED"/>
    <property type="match status" value="1"/>
</dbReference>
<comment type="subcellular location">
    <subcellularLocation>
        <location evidence="1">Cell membrane</location>
        <topology evidence="1">Multi-pass membrane protein</topology>
    </subcellularLocation>
</comment>
<feature type="transmembrane region" description="Helical" evidence="8">
    <location>
        <begin position="36"/>
        <end position="53"/>
    </location>
</feature>
<evidence type="ECO:0000256" key="8">
    <source>
        <dbReference type="SAM" id="Phobius"/>
    </source>
</evidence>
<evidence type="ECO:0000256" key="3">
    <source>
        <dbReference type="ARBA" id="ARBA00022448"/>
    </source>
</evidence>
<keyword evidence="3" id="KW-0813">Transport</keyword>
<reference evidence="11 12" key="1">
    <citation type="submission" date="2019-03" db="EMBL/GenBank/DDBJ databases">
        <authorList>
            <person name="Gaulin E."/>
            <person name="Dumas B."/>
        </authorList>
    </citation>
    <scope>NUCLEOTIDE SEQUENCE [LARGE SCALE GENOMIC DNA]</scope>
    <source>
        <strain evidence="11">CBS 568.67</strain>
    </source>
</reference>
<feature type="transmembrane region" description="Helical" evidence="8">
    <location>
        <begin position="74"/>
        <end position="95"/>
    </location>
</feature>
<sequence>MSVKLGLLYAGLTFGIIGVYPLYLKQLQHVPPLQITLHRVLWSFVTILPLFLWRRTWSEFRATALTASNLRVCLVSATAMAGQWILYVWAVSANYIVETSLGYFINPVFSVLLAVFVLKEVLRRWQVASVALAAAGVLVVAIAYGKFPWLALTIASFVSLYALAKKKCTVPAIDSVVIELGYLVLPTVVALVVLEATGHGVFFRSDSPTKWLLVGTGVTTAVPLLLFASAARLISLTLLGFMQYIGPILTFLVGVLVYQEPFSTAKLVGFVLVWIALVLFAVEGALVSKKPSNEPQRDGVSVHVEMLTPLDAVGTSGPRTPSSQ</sequence>
<comment type="similarity">
    <text evidence="2">Belongs to the EamA transporter family.</text>
</comment>
<dbReference type="AlphaFoldDB" id="A0A485K8J7"/>
<keyword evidence="5 8" id="KW-0812">Transmembrane</keyword>
<feature type="transmembrane region" description="Helical" evidence="8">
    <location>
        <begin position="211"/>
        <end position="231"/>
    </location>
</feature>
<evidence type="ECO:0000313" key="11">
    <source>
        <dbReference type="EMBL" id="VFT78943.1"/>
    </source>
</evidence>
<dbReference type="GO" id="GO:0005886">
    <property type="term" value="C:plasma membrane"/>
    <property type="evidence" value="ECO:0007669"/>
    <property type="project" value="UniProtKB-SubCell"/>
</dbReference>
<evidence type="ECO:0000313" key="12">
    <source>
        <dbReference type="Proteomes" id="UP000332933"/>
    </source>
</evidence>
<feature type="transmembrane region" description="Helical" evidence="8">
    <location>
        <begin position="149"/>
        <end position="164"/>
    </location>
</feature>
<dbReference type="EMBL" id="VJMH01000153">
    <property type="protein sequence ID" value="KAF0718388.1"/>
    <property type="molecule type" value="Genomic_DNA"/>
</dbReference>
<evidence type="ECO:0000256" key="5">
    <source>
        <dbReference type="ARBA" id="ARBA00022692"/>
    </source>
</evidence>
<feature type="transmembrane region" description="Helical" evidence="8">
    <location>
        <begin position="125"/>
        <end position="143"/>
    </location>
</feature>
<keyword evidence="4" id="KW-1003">Cell membrane</keyword>
<dbReference type="NCBIfam" id="TIGR00688">
    <property type="entry name" value="rarD"/>
    <property type="match status" value="1"/>
</dbReference>
<feature type="transmembrane region" description="Helical" evidence="8">
    <location>
        <begin position="7"/>
        <end position="24"/>
    </location>
</feature>
<keyword evidence="12" id="KW-1185">Reference proteome</keyword>
<evidence type="ECO:0000256" key="6">
    <source>
        <dbReference type="ARBA" id="ARBA00022989"/>
    </source>
</evidence>
<dbReference type="OrthoDB" id="64403at2759"/>
<evidence type="ECO:0000259" key="9">
    <source>
        <dbReference type="Pfam" id="PF00892"/>
    </source>
</evidence>
<proteinExistence type="inferred from homology"/>
<feature type="transmembrane region" description="Helical" evidence="8">
    <location>
        <begin position="176"/>
        <end position="199"/>
    </location>
</feature>
<keyword evidence="7 8" id="KW-0472">Membrane</keyword>
<dbReference type="SUPFAM" id="SSF103481">
    <property type="entry name" value="Multidrug resistance efflux transporter EmrE"/>
    <property type="match status" value="2"/>
</dbReference>
<feature type="domain" description="EamA" evidence="9">
    <location>
        <begin position="6"/>
        <end position="141"/>
    </location>
</feature>
<feature type="transmembrane region" description="Helical" evidence="8">
    <location>
        <begin position="238"/>
        <end position="258"/>
    </location>
</feature>
<evidence type="ECO:0000256" key="7">
    <source>
        <dbReference type="ARBA" id="ARBA00023136"/>
    </source>
</evidence>
<feature type="transmembrane region" description="Helical" evidence="8">
    <location>
        <begin position="264"/>
        <end position="287"/>
    </location>
</feature>
<protein>
    <submittedName>
        <fullName evidence="11">Aste57867_1732 protein</fullName>
    </submittedName>
</protein>
<dbReference type="InterPro" id="IPR004626">
    <property type="entry name" value="RarD"/>
</dbReference>
<dbReference type="PANTHER" id="PTHR22911">
    <property type="entry name" value="ACYL-MALONYL CONDENSING ENZYME-RELATED"/>
    <property type="match status" value="1"/>
</dbReference>
<organism evidence="11 12">
    <name type="scientific">Aphanomyces stellatus</name>
    <dbReference type="NCBI Taxonomy" id="120398"/>
    <lineage>
        <taxon>Eukaryota</taxon>
        <taxon>Sar</taxon>
        <taxon>Stramenopiles</taxon>
        <taxon>Oomycota</taxon>
        <taxon>Saprolegniomycetes</taxon>
        <taxon>Saprolegniales</taxon>
        <taxon>Verrucalvaceae</taxon>
        <taxon>Aphanomyces</taxon>
    </lineage>
</organism>
<evidence type="ECO:0000313" key="10">
    <source>
        <dbReference type="EMBL" id="KAF0718388.1"/>
    </source>
</evidence>
<dbReference type="Pfam" id="PF00892">
    <property type="entry name" value="EamA"/>
    <property type="match status" value="1"/>
</dbReference>
<keyword evidence="6 8" id="KW-1133">Transmembrane helix</keyword>
<dbReference type="InterPro" id="IPR037185">
    <property type="entry name" value="EmrE-like"/>
</dbReference>